<comment type="caution">
    <text evidence="1">The sequence shown here is derived from an EMBL/GenBank/DDBJ whole genome shotgun (WGS) entry which is preliminary data.</text>
</comment>
<name>A0A7J6N557_PEROL</name>
<reference evidence="1 2" key="1">
    <citation type="submission" date="2020-04" db="EMBL/GenBank/DDBJ databases">
        <title>Perkinsus olseni comparative genomics.</title>
        <authorList>
            <person name="Bogema D.R."/>
        </authorList>
    </citation>
    <scope>NUCLEOTIDE SEQUENCE [LARGE SCALE GENOMIC DNA]</scope>
    <source>
        <strain evidence="1">00978-12</strain>
    </source>
</reference>
<protein>
    <submittedName>
        <fullName evidence="1">Uncharacterized protein</fullName>
    </submittedName>
</protein>
<gene>
    <name evidence="1" type="ORF">FOZ60_015868</name>
</gene>
<dbReference type="SUPFAM" id="SSF56672">
    <property type="entry name" value="DNA/RNA polymerases"/>
    <property type="match status" value="1"/>
</dbReference>
<dbReference type="OrthoDB" id="10572452at2759"/>
<accession>A0A7J6N557</accession>
<evidence type="ECO:0000313" key="1">
    <source>
        <dbReference type="EMBL" id="KAF4678935.1"/>
    </source>
</evidence>
<dbReference type="InterPro" id="IPR043502">
    <property type="entry name" value="DNA/RNA_pol_sf"/>
</dbReference>
<proteinExistence type="predicted"/>
<dbReference type="EMBL" id="JABANP010000812">
    <property type="protein sequence ID" value="KAF4678935.1"/>
    <property type="molecule type" value="Genomic_DNA"/>
</dbReference>
<dbReference type="AlphaFoldDB" id="A0A7J6N557"/>
<evidence type="ECO:0000313" key="2">
    <source>
        <dbReference type="Proteomes" id="UP000541610"/>
    </source>
</evidence>
<sequence>MDDVLVASEKDAMAIITELKKALRSMSFEVSDKKISDIDREAETDFLGLTIVNHDQAKFYTISEKKDAKWKEVLKKVYDSTDITYQTLLSCIGSIPKYNVYSPWLSTLSNKIQSVASREKSQVQADWSDVVSPPLRNLIRRWIVFAIDNKPLKVPLYIYPDSKLTVFVDASKWAMGFVVYQRHGDSDVIFGRKDPPWQEGQLRALERARDRLVNPRRWALLDQREEADKKAILKRRVDKYGAHFATVTKAAAADASAS</sequence>
<organism evidence="1 2">
    <name type="scientific">Perkinsus olseni</name>
    <name type="common">Perkinsus atlanticus</name>
    <dbReference type="NCBI Taxonomy" id="32597"/>
    <lineage>
        <taxon>Eukaryota</taxon>
        <taxon>Sar</taxon>
        <taxon>Alveolata</taxon>
        <taxon>Perkinsozoa</taxon>
        <taxon>Perkinsea</taxon>
        <taxon>Perkinsida</taxon>
        <taxon>Perkinsidae</taxon>
        <taxon>Perkinsus</taxon>
    </lineage>
</organism>
<dbReference type="Proteomes" id="UP000541610">
    <property type="component" value="Unassembled WGS sequence"/>
</dbReference>